<feature type="compositionally biased region" description="Basic residues" evidence="1">
    <location>
        <begin position="193"/>
        <end position="202"/>
    </location>
</feature>
<feature type="compositionally biased region" description="Basic residues" evidence="1">
    <location>
        <begin position="123"/>
        <end position="133"/>
    </location>
</feature>
<accession>A0A1S4C248</accession>
<sequence length="215" mass="23559">MCKEFAEMMGNELEMSMMGELNFFLGFQIKKTPIGTMIHQQKYIKELLKKFNMESFKSIDTPIAITTKIDLDKEGKIVEQKLYGGMIGSLLYLTESMPDIVFSVGLQTPSKAKSSSKTEVKSKKMKPKSKKIVKSSSEPAPTPAPSPSISSTVPIPSSLNLVVLTIPISIEPSLPKPTIRAYVPTSKNTSKSTKIKATQRKSVKSDKVVPDDAAA</sequence>
<reference evidence="2" key="1">
    <citation type="submission" date="2025-08" db="UniProtKB">
        <authorList>
            <consortium name="RefSeq"/>
        </authorList>
    </citation>
    <scope>IDENTIFICATION</scope>
</reference>
<evidence type="ECO:0000256" key="1">
    <source>
        <dbReference type="SAM" id="MobiDB-lite"/>
    </source>
</evidence>
<proteinExistence type="predicted"/>
<gene>
    <name evidence="2" type="primary">LOC107814289</name>
</gene>
<feature type="compositionally biased region" description="Basic and acidic residues" evidence="1">
    <location>
        <begin position="203"/>
        <end position="215"/>
    </location>
</feature>
<dbReference type="OrthoDB" id="1932046at2759"/>
<feature type="region of interest" description="Disordered" evidence="1">
    <location>
        <begin position="176"/>
        <end position="215"/>
    </location>
</feature>
<dbReference type="STRING" id="4097.A0A1S4C248"/>
<dbReference type="RefSeq" id="XP_016495158.1">
    <property type="nucleotide sequence ID" value="XM_016639672.1"/>
</dbReference>
<feature type="region of interest" description="Disordered" evidence="1">
    <location>
        <begin position="112"/>
        <end position="151"/>
    </location>
</feature>
<dbReference type="AlphaFoldDB" id="A0A1S4C248"/>
<evidence type="ECO:0000313" key="2">
    <source>
        <dbReference type="RefSeq" id="XP_016495158.1"/>
    </source>
</evidence>
<protein>
    <recommendedName>
        <fullName evidence="3">Reverse transcriptase Ty1/copia-type domain-containing protein</fullName>
    </recommendedName>
</protein>
<dbReference type="PaxDb" id="4097-A0A1S4C248"/>
<organism evidence="2">
    <name type="scientific">Nicotiana tabacum</name>
    <name type="common">Common tobacco</name>
    <dbReference type="NCBI Taxonomy" id="4097"/>
    <lineage>
        <taxon>Eukaryota</taxon>
        <taxon>Viridiplantae</taxon>
        <taxon>Streptophyta</taxon>
        <taxon>Embryophyta</taxon>
        <taxon>Tracheophyta</taxon>
        <taxon>Spermatophyta</taxon>
        <taxon>Magnoliopsida</taxon>
        <taxon>eudicotyledons</taxon>
        <taxon>Gunneridae</taxon>
        <taxon>Pentapetalae</taxon>
        <taxon>asterids</taxon>
        <taxon>lamiids</taxon>
        <taxon>Solanales</taxon>
        <taxon>Solanaceae</taxon>
        <taxon>Nicotianoideae</taxon>
        <taxon>Nicotianeae</taxon>
        <taxon>Nicotiana</taxon>
    </lineage>
</organism>
<evidence type="ECO:0008006" key="3">
    <source>
        <dbReference type="Google" id="ProtNLM"/>
    </source>
</evidence>
<dbReference type="KEGG" id="nta:107814289"/>
<name>A0A1S4C248_TOBAC</name>